<feature type="region of interest" description="Disordered" evidence="1">
    <location>
        <begin position="125"/>
        <end position="202"/>
    </location>
</feature>
<evidence type="ECO:0000256" key="1">
    <source>
        <dbReference type="SAM" id="MobiDB-lite"/>
    </source>
</evidence>
<evidence type="ECO:0000313" key="3">
    <source>
        <dbReference type="Proteomes" id="UP000029079"/>
    </source>
</evidence>
<dbReference type="InterPro" id="IPR009370">
    <property type="entry name" value="YutD-like"/>
</dbReference>
<dbReference type="OrthoDB" id="1650379at2"/>
<dbReference type="EMBL" id="CP009223">
    <property type="protein sequence ID" value="AIM63272.1"/>
    <property type="molecule type" value="Genomic_DNA"/>
</dbReference>
<dbReference type="KEGG" id="wci:WS105_1016"/>
<gene>
    <name evidence="2" type="ORF">WS74_1020</name>
</gene>
<dbReference type="AlphaFoldDB" id="A0A075U170"/>
<dbReference type="KEGG" id="wce:WS08_0954"/>
<dbReference type="Gene3D" id="3.50.4.20">
    <property type="match status" value="1"/>
</dbReference>
<feature type="compositionally biased region" description="Basic and acidic residues" evidence="1">
    <location>
        <begin position="187"/>
        <end position="202"/>
    </location>
</feature>
<dbReference type="KEGG" id="wct:WS74_1020"/>
<dbReference type="Pfam" id="PF06265">
    <property type="entry name" value="YutD-like"/>
    <property type="match status" value="1"/>
</dbReference>
<organism evidence="2 3">
    <name type="scientific">Weissella ceti</name>
    <dbReference type="NCBI Taxonomy" id="759620"/>
    <lineage>
        <taxon>Bacteria</taxon>
        <taxon>Bacillati</taxon>
        <taxon>Bacillota</taxon>
        <taxon>Bacilli</taxon>
        <taxon>Lactobacillales</taxon>
        <taxon>Lactobacillaceae</taxon>
        <taxon>Weissella</taxon>
    </lineage>
</organism>
<name>A0A075U170_9LACO</name>
<accession>A0A075U170</accession>
<reference evidence="2 3" key="1">
    <citation type="journal article" date="2014" name="Genome Announc.">
        <title>Complete Genome Sequences of Fish Pathogenic Weissella ceti Strains WS74 and WS105.</title>
        <authorList>
            <person name="Figueiredo H.C."/>
            <person name="Leal C.A."/>
            <person name="Dorella F.A."/>
            <person name="Carvalho A.F."/>
            <person name="Soares S.C."/>
            <person name="Pereira F.L."/>
            <person name="Azevedo V.A."/>
        </authorList>
    </citation>
    <scope>NUCLEOTIDE SEQUENCE [LARGE SCALE GENOMIC DNA]</scope>
    <source>
        <strain evidence="2 3">WS74</strain>
    </source>
</reference>
<dbReference type="STRING" id="759620.WS105_1016"/>
<dbReference type="RefSeq" id="WP_009496135.1">
    <property type="nucleotide sequence ID" value="NZ_CP009223.1"/>
</dbReference>
<dbReference type="PATRIC" id="fig|759620.7.peg.979"/>
<dbReference type="InterPro" id="IPR038141">
    <property type="entry name" value="YutD-like_sf"/>
</dbReference>
<sequence length="202" mass="23371">MNRERMKELAEAQFAERQAATQIIHAADDFDKLQINERSYKLVVNYRDAYDDEKLAARFSEFLEKYNFIVGDIAADQLRLRGFYNKGITGIPRNQQITALEDYLYEEVNFGAPYFVLENLEPHEVQEDIDTNEGPKRRHRSRRGSNSSKNKGAAVKESQRPAQNKKPNAGKNPEVKVKGTRKKRHFEVRDRKTDKPAAKKGK</sequence>
<keyword evidence="3" id="KW-1185">Reference proteome</keyword>
<dbReference type="Proteomes" id="UP000029079">
    <property type="component" value="Chromosome"/>
</dbReference>
<reference evidence="3" key="2">
    <citation type="submission" date="2014-08" db="EMBL/GenBank/DDBJ databases">
        <title>Complete genome of Weissella ceti strain WS74 isolated from diseased rainbow trout in Brazil.</title>
        <authorList>
            <person name="Figueiredo H.C.P."/>
            <person name="Leal C.A.G."/>
            <person name="Pereira F.L."/>
            <person name="Soares S.C."/>
            <person name="Dorella F.A."/>
            <person name="Carvalho A.F."/>
            <person name="Azevedo V.A.C."/>
        </authorList>
    </citation>
    <scope>NUCLEOTIDE SEQUENCE [LARGE SCALE GENOMIC DNA]</scope>
    <source>
        <strain evidence="3">WS74</strain>
    </source>
</reference>
<proteinExistence type="predicted"/>
<evidence type="ECO:0008006" key="4">
    <source>
        <dbReference type="Google" id="ProtNLM"/>
    </source>
</evidence>
<evidence type="ECO:0000313" key="2">
    <source>
        <dbReference type="EMBL" id="AIM63272.1"/>
    </source>
</evidence>
<protein>
    <recommendedName>
        <fullName evidence="4">Transcriptional regulator</fullName>
    </recommendedName>
</protein>